<name>A0AAU9LP26_9ASTR</name>
<accession>A0AAU9LP26</accession>
<dbReference type="AlphaFoldDB" id="A0AAU9LP26"/>
<dbReference type="GO" id="GO:0016746">
    <property type="term" value="F:acyltransferase activity"/>
    <property type="evidence" value="ECO:0007669"/>
    <property type="project" value="UniProtKB-KW"/>
</dbReference>
<evidence type="ECO:0000313" key="5">
    <source>
        <dbReference type="Proteomes" id="UP001157418"/>
    </source>
</evidence>
<dbReference type="Pfam" id="PF02458">
    <property type="entry name" value="Transferase"/>
    <property type="match status" value="1"/>
</dbReference>
<dbReference type="PANTHER" id="PTHR31623:SF92">
    <property type="entry name" value="VINORINE SYNTHASE"/>
    <property type="match status" value="1"/>
</dbReference>
<dbReference type="PANTHER" id="PTHR31623">
    <property type="entry name" value="F21J9.9"/>
    <property type="match status" value="1"/>
</dbReference>
<keyword evidence="2" id="KW-0808">Transferase</keyword>
<proteinExistence type="inferred from homology"/>
<dbReference type="InterPro" id="IPR023213">
    <property type="entry name" value="CAT-like_dom_sf"/>
</dbReference>
<sequence length="426" mass="47295">MAKHQRFGRIRQLHTIISQETIKPSSPTPPRLKIHNQSLLDEFAPDMHTPIVFFYRNYNNGDTNILKKSLSQCLTQFYPFAGRLPTPPAPYINCNDEGVEFLEASNDSPLDDFIHQNKQDKTIDQLFPYGLSCSARASCPKLLEVQLNHFAGGGAAVALSISHKLADAGTIANFIDHWATVTRCGSPKNPYFISSTTSKNIIAPKFDVIDIKDKVNYGTSIFVFGNSKLNELKKKVIAMGAAPTNATRVEVLTALLFKHAVSAAKIKSGSTQQSNLSVAVSLRKNFFEKSPETAVGNFFTLAISKMADSGEIRLNELIAEIRKGKMELEGIRDEEEVVKKLLNTFSTLQGDIYYSSSACRLPFYEVDFGWGKPVEVTIRIPDVEEKTLILMDTPSGDGISALVHLPEEEIAILQKDKEFLTYVQNV</sequence>
<keyword evidence="3" id="KW-0012">Acyltransferase</keyword>
<protein>
    <recommendedName>
        <fullName evidence="6">Transferase</fullName>
    </recommendedName>
</protein>
<dbReference type="Proteomes" id="UP001157418">
    <property type="component" value="Unassembled WGS sequence"/>
</dbReference>
<comment type="similarity">
    <text evidence="1">Belongs to the plant acyltransferase family.</text>
</comment>
<gene>
    <name evidence="4" type="ORF">LVIROSA_LOCUS2126</name>
</gene>
<evidence type="ECO:0000256" key="3">
    <source>
        <dbReference type="ARBA" id="ARBA00023315"/>
    </source>
</evidence>
<dbReference type="EMBL" id="CAKMRJ010000001">
    <property type="protein sequence ID" value="CAH1414198.1"/>
    <property type="molecule type" value="Genomic_DNA"/>
</dbReference>
<comment type="caution">
    <text evidence="4">The sequence shown here is derived from an EMBL/GenBank/DDBJ whole genome shotgun (WGS) entry which is preliminary data.</text>
</comment>
<evidence type="ECO:0000256" key="1">
    <source>
        <dbReference type="ARBA" id="ARBA00009861"/>
    </source>
</evidence>
<organism evidence="4 5">
    <name type="scientific">Lactuca virosa</name>
    <dbReference type="NCBI Taxonomy" id="75947"/>
    <lineage>
        <taxon>Eukaryota</taxon>
        <taxon>Viridiplantae</taxon>
        <taxon>Streptophyta</taxon>
        <taxon>Embryophyta</taxon>
        <taxon>Tracheophyta</taxon>
        <taxon>Spermatophyta</taxon>
        <taxon>Magnoliopsida</taxon>
        <taxon>eudicotyledons</taxon>
        <taxon>Gunneridae</taxon>
        <taxon>Pentapetalae</taxon>
        <taxon>asterids</taxon>
        <taxon>campanulids</taxon>
        <taxon>Asterales</taxon>
        <taxon>Asteraceae</taxon>
        <taxon>Cichorioideae</taxon>
        <taxon>Cichorieae</taxon>
        <taxon>Lactucinae</taxon>
        <taxon>Lactuca</taxon>
    </lineage>
</organism>
<evidence type="ECO:0000313" key="4">
    <source>
        <dbReference type="EMBL" id="CAH1414198.1"/>
    </source>
</evidence>
<evidence type="ECO:0008006" key="6">
    <source>
        <dbReference type="Google" id="ProtNLM"/>
    </source>
</evidence>
<keyword evidence="5" id="KW-1185">Reference proteome</keyword>
<evidence type="ECO:0000256" key="2">
    <source>
        <dbReference type="ARBA" id="ARBA00022679"/>
    </source>
</evidence>
<dbReference type="Gene3D" id="3.30.559.10">
    <property type="entry name" value="Chloramphenicol acetyltransferase-like domain"/>
    <property type="match status" value="2"/>
</dbReference>
<reference evidence="4 5" key="1">
    <citation type="submission" date="2022-01" db="EMBL/GenBank/DDBJ databases">
        <authorList>
            <person name="Xiong W."/>
            <person name="Schranz E."/>
        </authorList>
    </citation>
    <scope>NUCLEOTIDE SEQUENCE [LARGE SCALE GENOMIC DNA]</scope>
</reference>